<evidence type="ECO:0000313" key="3">
    <source>
        <dbReference type="Proteomes" id="UP001174909"/>
    </source>
</evidence>
<dbReference type="AlphaFoldDB" id="A0AA35QRR9"/>
<dbReference type="EMBL" id="CASHTH010000018">
    <property type="protein sequence ID" value="CAI7989058.1"/>
    <property type="molecule type" value="Genomic_DNA"/>
</dbReference>
<name>A0AA35QRR9_GEOBA</name>
<dbReference type="Proteomes" id="UP001174909">
    <property type="component" value="Unassembled WGS sequence"/>
</dbReference>
<keyword evidence="3" id="KW-1185">Reference proteome</keyword>
<feature type="region of interest" description="Disordered" evidence="1">
    <location>
        <begin position="114"/>
        <end position="221"/>
    </location>
</feature>
<organism evidence="2 3">
    <name type="scientific">Geodia barretti</name>
    <name type="common">Barrett's horny sponge</name>
    <dbReference type="NCBI Taxonomy" id="519541"/>
    <lineage>
        <taxon>Eukaryota</taxon>
        <taxon>Metazoa</taxon>
        <taxon>Porifera</taxon>
        <taxon>Demospongiae</taxon>
        <taxon>Heteroscleromorpha</taxon>
        <taxon>Tetractinellida</taxon>
        <taxon>Astrophorina</taxon>
        <taxon>Geodiidae</taxon>
        <taxon>Geodia</taxon>
    </lineage>
</organism>
<reference evidence="2" key="1">
    <citation type="submission" date="2023-03" db="EMBL/GenBank/DDBJ databases">
        <authorList>
            <person name="Steffen K."/>
            <person name="Cardenas P."/>
        </authorList>
    </citation>
    <scope>NUCLEOTIDE SEQUENCE</scope>
</reference>
<protein>
    <submittedName>
        <fullName evidence="2">Uncharacterized protein</fullName>
    </submittedName>
</protein>
<feature type="compositionally biased region" description="Basic and acidic residues" evidence="1">
    <location>
        <begin position="152"/>
        <end position="164"/>
    </location>
</feature>
<comment type="caution">
    <text evidence="2">The sequence shown here is derived from an EMBL/GenBank/DDBJ whole genome shotgun (WGS) entry which is preliminary data.</text>
</comment>
<evidence type="ECO:0000256" key="1">
    <source>
        <dbReference type="SAM" id="MobiDB-lite"/>
    </source>
</evidence>
<feature type="compositionally biased region" description="Basic and acidic residues" evidence="1">
    <location>
        <begin position="131"/>
        <end position="143"/>
    </location>
</feature>
<accession>A0AA35QRR9</accession>
<sequence>MATPHSPTPRTAADQLSRELGEGDLKVISETLQPIAGKYLLFGIQIGVSHSGIKNIKEEYTNPSVCLLEILSIRLKQDQALTWNDIDAALRSNSVGEHGLANEIIERIGYELSLSDGGGKQPSQRGQGKGKSTEKASTEHDTQSEEGQCSSEKSHGDEQETPERGKRKGKFTEKYSPLHYTELSKEEGQFSSSHDGQKKSEKGKRRKKSTKSFPTTSHSAK</sequence>
<feature type="compositionally biased region" description="Basic residues" evidence="1">
    <location>
        <begin position="201"/>
        <end position="210"/>
    </location>
</feature>
<gene>
    <name evidence="2" type="ORF">GBAR_LOCUS110</name>
</gene>
<evidence type="ECO:0000313" key="2">
    <source>
        <dbReference type="EMBL" id="CAI7989058.1"/>
    </source>
</evidence>
<proteinExistence type="predicted"/>